<evidence type="ECO:0000256" key="6">
    <source>
        <dbReference type="SAM" id="Phobius"/>
    </source>
</evidence>
<accession>A0A0C2TV71</accession>
<feature type="transmembrane region" description="Helical" evidence="6">
    <location>
        <begin position="313"/>
        <end position="334"/>
    </location>
</feature>
<feature type="region of interest" description="Disordered" evidence="5">
    <location>
        <begin position="1"/>
        <end position="26"/>
    </location>
</feature>
<dbReference type="OrthoDB" id="2156690at2759"/>
<evidence type="ECO:0000313" key="8">
    <source>
        <dbReference type="Proteomes" id="UP000054549"/>
    </source>
</evidence>
<evidence type="ECO:0008006" key="9">
    <source>
        <dbReference type="Google" id="ProtNLM"/>
    </source>
</evidence>
<dbReference type="EMBL" id="KN818222">
    <property type="protein sequence ID" value="KIL71224.1"/>
    <property type="molecule type" value="Genomic_DNA"/>
</dbReference>
<comment type="subcellular location">
    <subcellularLocation>
        <location evidence="1">Membrane</location>
        <topology evidence="1">Multi-pass membrane protein</topology>
    </subcellularLocation>
</comment>
<name>A0A0C2TV71_AMAMK</name>
<dbReference type="Proteomes" id="UP000054549">
    <property type="component" value="Unassembled WGS sequence"/>
</dbReference>
<keyword evidence="4 6" id="KW-0472">Membrane</keyword>
<dbReference type="InterPro" id="IPR018499">
    <property type="entry name" value="Tetraspanin/Peripherin"/>
</dbReference>
<feature type="transmembrane region" description="Helical" evidence="6">
    <location>
        <begin position="147"/>
        <end position="174"/>
    </location>
</feature>
<evidence type="ECO:0000256" key="4">
    <source>
        <dbReference type="ARBA" id="ARBA00023136"/>
    </source>
</evidence>
<evidence type="ECO:0000256" key="3">
    <source>
        <dbReference type="ARBA" id="ARBA00022989"/>
    </source>
</evidence>
<dbReference type="HOGENOM" id="CLU_030826_1_0_1"/>
<feature type="transmembrane region" description="Helical" evidence="6">
    <location>
        <begin position="194"/>
        <end position="212"/>
    </location>
</feature>
<organism evidence="7 8">
    <name type="scientific">Amanita muscaria (strain Koide BX008)</name>
    <dbReference type="NCBI Taxonomy" id="946122"/>
    <lineage>
        <taxon>Eukaryota</taxon>
        <taxon>Fungi</taxon>
        <taxon>Dikarya</taxon>
        <taxon>Basidiomycota</taxon>
        <taxon>Agaricomycotina</taxon>
        <taxon>Agaricomycetes</taxon>
        <taxon>Agaricomycetidae</taxon>
        <taxon>Agaricales</taxon>
        <taxon>Pluteineae</taxon>
        <taxon>Amanitaceae</taxon>
        <taxon>Amanita</taxon>
    </lineage>
</organism>
<gene>
    <name evidence="7" type="ORF">M378DRAFT_65316</name>
</gene>
<feature type="compositionally biased region" description="Low complexity" evidence="5">
    <location>
        <begin position="10"/>
        <end position="26"/>
    </location>
</feature>
<dbReference type="Pfam" id="PF00335">
    <property type="entry name" value="Tetraspanin"/>
    <property type="match status" value="1"/>
</dbReference>
<sequence length="461" mass="50727">MISESNTQPGSSSSHHGDSTSAATSTTNLFNSFRTPLHLSPSTQSLGDSSSLTVNYLPRKFSSTILNPANPRRRKNTAFPKSGAPATFPKRGGGVDAFRSGESRIPDPSVNGDDAYYGVDAHSPGAKTEVFGGQRRAKKSKWNKFKWILFVSNLLFTIYTLIGLIICLLTWFNVFTYADVVRVGNQTELVLCTLTSVVGLLTSLIGWSGILLNNRSFLAVYAFLTWFTFALLVTPGYVAYKKRTFNLEGKINSQWSRDLDTAGRLLIQNELQCCGYYNAFTEATISATCYSRSDLPGCKMAYLLFERSALKKFYSAAFGIVPLQIGVMVVALLCSNHVTYRFGKGMMPKAYRLDLASVAAIMDQYASQLAEQYGQDFASEVMAASRANLLQFDAMRSTTSVPYSSSTGPSPKASPYATTPVYQRHAKYDSLGSGMSMRGQEEELQQTEHERTAQSKPSGWF</sequence>
<feature type="transmembrane region" description="Helical" evidence="6">
    <location>
        <begin position="219"/>
        <end position="240"/>
    </location>
</feature>
<evidence type="ECO:0000256" key="2">
    <source>
        <dbReference type="ARBA" id="ARBA00022692"/>
    </source>
</evidence>
<reference evidence="7 8" key="1">
    <citation type="submission" date="2014-04" db="EMBL/GenBank/DDBJ databases">
        <title>Evolutionary Origins and Diversification of the Mycorrhizal Mutualists.</title>
        <authorList>
            <consortium name="DOE Joint Genome Institute"/>
            <consortium name="Mycorrhizal Genomics Consortium"/>
            <person name="Kohler A."/>
            <person name="Kuo A."/>
            <person name="Nagy L.G."/>
            <person name="Floudas D."/>
            <person name="Copeland A."/>
            <person name="Barry K.W."/>
            <person name="Cichocki N."/>
            <person name="Veneault-Fourrey C."/>
            <person name="LaButti K."/>
            <person name="Lindquist E.A."/>
            <person name="Lipzen A."/>
            <person name="Lundell T."/>
            <person name="Morin E."/>
            <person name="Murat C."/>
            <person name="Riley R."/>
            <person name="Ohm R."/>
            <person name="Sun H."/>
            <person name="Tunlid A."/>
            <person name="Henrissat B."/>
            <person name="Grigoriev I.V."/>
            <person name="Hibbett D.S."/>
            <person name="Martin F."/>
        </authorList>
    </citation>
    <scope>NUCLEOTIDE SEQUENCE [LARGE SCALE GENOMIC DNA]</scope>
    <source>
        <strain evidence="7 8">Koide BX008</strain>
    </source>
</reference>
<dbReference type="InParanoid" id="A0A0C2TV71"/>
<evidence type="ECO:0000313" key="7">
    <source>
        <dbReference type="EMBL" id="KIL71224.1"/>
    </source>
</evidence>
<protein>
    <recommendedName>
        <fullName evidence="9">Tetraspanin Tsp2</fullName>
    </recommendedName>
</protein>
<evidence type="ECO:0000256" key="5">
    <source>
        <dbReference type="SAM" id="MobiDB-lite"/>
    </source>
</evidence>
<feature type="region of interest" description="Disordered" evidence="5">
    <location>
        <begin position="431"/>
        <end position="461"/>
    </location>
</feature>
<evidence type="ECO:0000256" key="1">
    <source>
        <dbReference type="ARBA" id="ARBA00004141"/>
    </source>
</evidence>
<keyword evidence="2 6" id="KW-0812">Transmembrane</keyword>
<feature type="region of interest" description="Disordered" evidence="5">
    <location>
        <begin position="65"/>
        <end position="104"/>
    </location>
</feature>
<proteinExistence type="predicted"/>
<dbReference type="GO" id="GO:0016020">
    <property type="term" value="C:membrane"/>
    <property type="evidence" value="ECO:0007669"/>
    <property type="project" value="UniProtKB-SubCell"/>
</dbReference>
<keyword evidence="8" id="KW-1185">Reference proteome</keyword>
<keyword evidence="3 6" id="KW-1133">Transmembrane helix</keyword>
<dbReference type="STRING" id="946122.A0A0C2TV71"/>
<dbReference type="AlphaFoldDB" id="A0A0C2TV71"/>